<dbReference type="STRING" id="626523.GCWU000342_00142"/>
<reference evidence="1" key="1">
    <citation type="submission" date="2009-04" db="EMBL/GenBank/DDBJ databases">
        <authorList>
            <person name="Weinstock G."/>
            <person name="Sodergren E."/>
            <person name="Clifton S."/>
            <person name="Fulton L."/>
            <person name="Fulton B."/>
            <person name="Courtney L."/>
            <person name="Fronick C."/>
            <person name="Harrison M."/>
            <person name="Strong C."/>
            <person name="Farmer C."/>
            <person name="Delahaunty K."/>
            <person name="Markovic C."/>
            <person name="Hall O."/>
            <person name="Minx P."/>
            <person name="Tomlinson C."/>
            <person name="Mitreva M."/>
            <person name="Nelson J."/>
            <person name="Hou S."/>
            <person name="Wollam A."/>
            <person name="Pepin K.H."/>
            <person name="Johnson M."/>
            <person name="Bhonagiri V."/>
            <person name="Nash W.E."/>
            <person name="Warren W."/>
            <person name="Chinwalla A."/>
            <person name="Mardis E.R."/>
            <person name="Wilson R.K."/>
        </authorList>
    </citation>
    <scope>NUCLEOTIDE SEQUENCE [LARGE SCALE GENOMIC DNA]</scope>
    <source>
        <strain evidence="1">DSM 14600</strain>
    </source>
</reference>
<dbReference type="AlphaFoldDB" id="C4G847"/>
<dbReference type="Proteomes" id="UP000003494">
    <property type="component" value="Unassembled WGS sequence"/>
</dbReference>
<accession>C4G847</accession>
<comment type="caution">
    <text evidence="1">The sequence shown here is derived from an EMBL/GenBank/DDBJ whole genome shotgun (WGS) entry which is preliminary data.</text>
</comment>
<dbReference type="HOGENOM" id="CLU_2847445_0_0_9"/>
<evidence type="ECO:0000313" key="2">
    <source>
        <dbReference type="Proteomes" id="UP000003494"/>
    </source>
</evidence>
<evidence type="ECO:0000313" key="1">
    <source>
        <dbReference type="EMBL" id="EEP28800.1"/>
    </source>
</evidence>
<protein>
    <submittedName>
        <fullName evidence="1">Uncharacterized protein</fullName>
    </submittedName>
</protein>
<dbReference type="EMBL" id="ACIP02000001">
    <property type="protein sequence ID" value="EEP28800.1"/>
    <property type="molecule type" value="Genomic_DNA"/>
</dbReference>
<keyword evidence="2" id="KW-1185">Reference proteome</keyword>
<gene>
    <name evidence="1" type="ORF">GCWU000342_00142</name>
</gene>
<proteinExistence type="predicted"/>
<sequence length="65" mass="7539">MKGGETTIENHSLYFKPCILVNYDTDEGIKFRNVEDAYDNVAVKGRKIFKIIVESDYGDLFRFTL</sequence>
<organism evidence="1 2">
    <name type="scientific">Shuttleworthella satelles DSM 14600</name>
    <dbReference type="NCBI Taxonomy" id="626523"/>
    <lineage>
        <taxon>Bacteria</taxon>
        <taxon>Bacillati</taxon>
        <taxon>Bacillota</taxon>
        <taxon>Clostridia</taxon>
        <taxon>Lachnospirales</taxon>
        <taxon>Lachnospiraceae</taxon>
        <taxon>Shuttleworthella</taxon>
    </lineage>
</organism>
<name>C4G847_9FIRM</name>